<dbReference type="Gene3D" id="3.40.50.510">
    <property type="entry name" value="Phosphotransferase system, mannose-type IIA component"/>
    <property type="match status" value="1"/>
</dbReference>
<dbReference type="AlphaFoldDB" id="A0A840UDJ5"/>
<dbReference type="NCBIfam" id="TIGR02364">
    <property type="entry name" value="dha_pts"/>
    <property type="match status" value="1"/>
</dbReference>
<dbReference type="GO" id="GO:0009401">
    <property type="term" value="P:phosphoenolpyruvate-dependent sugar phosphotransferase system"/>
    <property type="evidence" value="ECO:0007669"/>
    <property type="project" value="InterPro"/>
</dbReference>
<comment type="caution">
    <text evidence="7">The sequence shown here is derived from an EMBL/GenBank/DDBJ whole genome shotgun (WGS) entry which is preliminary data.</text>
</comment>
<dbReference type="InterPro" id="IPR012844">
    <property type="entry name" value="DhaM_N"/>
</dbReference>
<evidence type="ECO:0000313" key="7">
    <source>
        <dbReference type="EMBL" id="MBB5335176.1"/>
    </source>
</evidence>
<keyword evidence="7" id="KW-0418">Kinase</keyword>
<name>A0A840UDJ5_9FIRM</name>
<keyword evidence="4" id="KW-0808">Transferase</keyword>
<keyword evidence="8" id="KW-1185">Reference proteome</keyword>
<dbReference type="EC" id="2.7.1.121" evidence="3"/>
<organism evidence="7 8">
    <name type="scientific">Pectinatus brassicae</name>
    <dbReference type="NCBI Taxonomy" id="862415"/>
    <lineage>
        <taxon>Bacteria</taxon>
        <taxon>Bacillati</taxon>
        <taxon>Bacillota</taxon>
        <taxon>Negativicutes</taxon>
        <taxon>Selenomonadales</taxon>
        <taxon>Selenomonadaceae</taxon>
        <taxon>Pectinatus</taxon>
    </lineage>
</organism>
<dbReference type="RefSeq" id="WP_183858997.1">
    <property type="nucleotide sequence ID" value="NZ_JACHFH010000002.1"/>
</dbReference>
<dbReference type="SUPFAM" id="SSF53062">
    <property type="entry name" value="PTS system fructose IIA component-like"/>
    <property type="match status" value="1"/>
</dbReference>
<proteinExistence type="predicted"/>
<dbReference type="PROSITE" id="PS51096">
    <property type="entry name" value="PTS_EIIA_TYPE_4"/>
    <property type="match status" value="1"/>
</dbReference>
<evidence type="ECO:0000256" key="3">
    <source>
        <dbReference type="ARBA" id="ARBA00012095"/>
    </source>
</evidence>
<evidence type="ECO:0000256" key="1">
    <source>
        <dbReference type="ARBA" id="ARBA00001113"/>
    </source>
</evidence>
<dbReference type="PANTHER" id="PTHR38594">
    <property type="entry name" value="PEP-DEPENDENT DIHYDROXYACETONE KINASE, PHOSPHORYL DONOR SUBUNIT DHAM"/>
    <property type="match status" value="1"/>
</dbReference>
<dbReference type="InterPro" id="IPR004701">
    <property type="entry name" value="PTS_EIIA_man-typ"/>
</dbReference>
<evidence type="ECO:0000259" key="6">
    <source>
        <dbReference type="PROSITE" id="PS51096"/>
    </source>
</evidence>
<evidence type="ECO:0000256" key="5">
    <source>
        <dbReference type="ARBA" id="ARBA00046577"/>
    </source>
</evidence>
<dbReference type="GO" id="GO:0016020">
    <property type="term" value="C:membrane"/>
    <property type="evidence" value="ECO:0007669"/>
    <property type="project" value="InterPro"/>
</dbReference>
<dbReference type="GO" id="GO:0019563">
    <property type="term" value="P:glycerol catabolic process"/>
    <property type="evidence" value="ECO:0007669"/>
    <property type="project" value="InterPro"/>
</dbReference>
<dbReference type="EMBL" id="JACHFH010000002">
    <property type="protein sequence ID" value="MBB5335176.1"/>
    <property type="molecule type" value="Genomic_DNA"/>
</dbReference>
<reference evidence="7 8" key="1">
    <citation type="submission" date="2020-08" db="EMBL/GenBank/DDBJ databases">
        <title>Genomic Encyclopedia of Type Strains, Phase IV (KMG-IV): sequencing the most valuable type-strain genomes for metagenomic binning, comparative biology and taxonomic classification.</title>
        <authorList>
            <person name="Goeker M."/>
        </authorList>
    </citation>
    <scope>NUCLEOTIDE SEQUENCE [LARGE SCALE GENOMIC DNA]</scope>
    <source>
        <strain evidence="7 8">DSM 24661</strain>
    </source>
</reference>
<accession>A0A840UDJ5</accession>
<dbReference type="Pfam" id="PF03610">
    <property type="entry name" value="EIIA-man"/>
    <property type="match status" value="1"/>
</dbReference>
<evidence type="ECO:0000313" key="8">
    <source>
        <dbReference type="Proteomes" id="UP000559117"/>
    </source>
</evidence>
<dbReference type="InterPro" id="IPR036662">
    <property type="entry name" value="PTS_EIIA_man-typ_sf"/>
</dbReference>
<comment type="function">
    <text evidence="2">Component of the dihydroxyacetone kinase complex, which is responsible for the phosphoenolpyruvate (PEP)-dependent phosphorylation of dihydroxyacetone. DhaM serves as the phosphoryl donor. Is phosphorylated by phosphoenolpyruvate in an EI- and HPr-dependent reaction, and a phosphorelay system on histidine residues finally leads to phosphoryl transfer to DhaL and dihydroxyacetone.</text>
</comment>
<dbReference type="Proteomes" id="UP000559117">
    <property type="component" value="Unassembled WGS sequence"/>
</dbReference>
<dbReference type="GO" id="GO:0047324">
    <property type="term" value="F:phosphoenolpyruvate-glycerone phosphotransferase activity"/>
    <property type="evidence" value="ECO:0007669"/>
    <property type="project" value="UniProtKB-EC"/>
</dbReference>
<gene>
    <name evidence="7" type="ORF">HNR32_000290</name>
</gene>
<sequence>MVGLVIVSHLNSIAEGVCQMSQKLSAKDLVIIPAGGKADGSFGTDNKKICQAIKDADNGHDGVIVITDVGSAIISAGLALTALPFELAHRVKIADAPILEGAIAAAAKASENADLEAVLLAAENAKSIPKSTP</sequence>
<dbReference type="PANTHER" id="PTHR38594:SF1">
    <property type="entry name" value="PEP-DEPENDENT DIHYDROXYACETONE KINASE, PHOSPHORYL DONOR SUBUNIT DHAM"/>
    <property type="match status" value="1"/>
</dbReference>
<evidence type="ECO:0000256" key="2">
    <source>
        <dbReference type="ARBA" id="ARBA00002788"/>
    </source>
</evidence>
<dbReference type="InterPro" id="IPR039643">
    <property type="entry name" value="DhaM"/>
</dbReference>
<comment type="subunit">
    <text evidence="5">Homodimer. The dihydroxyacetone kinase complex is composed of a homodimer of DhaM, a homodimer of DhaK and the subunit DhaL.</text>
</comment>
<evidence type="ECO:0000256" key="4">
    <source>
        <dbReference type="ARBA" id="ARBA00022679"/>
    </source>
</evidence>
<feature type="domain" description="PTS EIIA type-4" evidence="6">
    <location>
        <begin position="1"/>
        <end position="129"/>
    </location>
</feature>
<protein>
    <recommendedName>
        <fullName evidence="3">phosphoenolpyruvate--glycerone phosphotransferase</fullName>
        <ecNumber evidence="3">2.7.1.121</ecNumber>
    </recommendedName>
</protein>
<comment type="catalytic activity">
    <reaction evidence="1">
        <text>dihydroxyacetone + phosphoenolpyruvate = dihydroxyacetone phosphate + pyruvate</text>
        <dbReference type="Rhea" id="RHEA:18381"/>
        <dbReference type="ChEBI" id="CHEBI:15361"/>
        <dbReference type="ChEBI" id="CHEBI:16016"/>
        <dbReference type="ChEBI" id="CHEBI:57642"/>
        <dbReference type="ChEBI" id="CHEBI:58702"/>
        <dbReference type="EC" id="2.7.1.121"/>
    </reaction>
</comment>